<keyword evidence="1" id="KW-0732">Signal</keyword>
<proteinExistence type="predicted"/>
<protein>
    <submittedName>
        <fullName evidence="2">Uncharacterized protein</fullName>
    </submittedName>
</protein>
<evidence type="ECO:0000313" key="2">
    <source>
        <dbReference type="EMBL" id="KHD74134.1"/>
    </source>
</evidence>
<keyword evidence="3" id="KW-1185">Reference proteome</keyword>
<dbReference type="AlphaFoldDB" id="A0A0A6UII5"/>
<feature type="chain" id="PRO_5002021723" evidence="1">
    <location>
        <begin position="23"/>
        <end position="421"/>
    </location>
</feature>
<evidence type="ECO:0000256" key="1">
    <source>
        <dbReference type="SAM" id="SignalP"/>
    </source>
</evidence>
<sequence>MTAAFMVAGLAASVVIAAPAHAAPAAVLVTEAIPSTSVTEEDQLFFDKVFSFNTPDGKGVIAGTPDGRGEVAVDDQILIKVTRPDGTENTFVKNYEFQPPSAPIDISHMLAPGVNTVRIGLQDTFGVAYGSTSLWLIGGSDQGTGVSTVLSPDYKVVRWFMPLQDASDLTFSRCVKRLIKAGVTGVAPTCVFLLNTGNPEPAKAMTGGNWQKLIKKREHRGLLALPSYQVTCSAEGTVTATEKQGEPYINAGYTPTLGHKPALYLPADPYVNDPAYASGVPTVTTAADRRSVRVTLRAGARLNLAERGPGHLITGFDAPYIWTTLHARIGCDGRTSATLVYSDFPSTAAYQDGARALRKPQNADFTDFMTSGGRKPSGPGSDKLRSQCFIYAFPGADTMAIPAKPTKDDCKRGREHGFLPA</sequence>
<gene>
    <name evidence="2" type="ORF">MB27_30570</name>
</gene>
<reference evidence="2 3" key="1">
    <citation type="submission" date="2014-10" db="EMBL/GenBank/DDBJ databases">
        <title>Draft genome sequence of Actinoplanes utahensis NRRL 12052.</title>
        <authorList>
            <person name="Velasco-Bucheli B."/>
            <person name="del Cerro C."/>
            <person name="Hormigo D."/>
            <person name="Garcia J.L."/>
            <person name="Acebal C."/>
            <person name="Arroyo M."/>
            <person name="de la Mata I."/>
        </authorList>
    </citation>
    <scope>NUCLEOTIDE SEQUENCE [LARGE SCALE GENOMIC DNA]</scope>
    <source>
        <strain evidence="2 3">NRRL 12052</strain>
    </source>
</reference>
<organism evidence="2 3">
    <name type="scientific">Actinoplanes utahensis</name>
    <dbReference type="NCBI Taxonomy" id="1869"/>
    <lineage>
        <taxon>Bacteria</taxon>
        <taxon>Bacillati</taxon>
        <taxon>Actinomycetota</taxon>
        <taxon>Actinomycetes</taxon>
        <taxon>Micromonosporales</taxon>
        <taxon>Micromonosporaceae</taxon>
        <taxon>Actinoplanes</taxon>
    </lineage>
</organism>
<dbReference type="Proteomes" id="UP000054537">
    <property type="component" value="Unassembled WGS sequence"/>
</dbReference>
<feature type="signal peptide" evidence="1">
    <location>
        <begin position="1"/>
        <end position="22"/>
    </location>
</feature>
<dbReference type="RefSeq" id="WP_043530281.1">
    <property type="nucleotide sequence ID" value="NZ_BAABKU010000047.1"/>
</dbReference>
<dbReference type="EMBL" id="JRTT01000054">
    <property type="protein sequence ID" value="KHD74134.1"/>
    <property type="molecule type" value="Genomic_DNA"/>
</dbReference>
<name>A0A0A6UII5_ACTUT</name>
<comment type="caution">
    <text evidence="2">The sequence shown here is derived from an EMBL/GenBank/DDBJ whole genome shotgun (WGS) entry which is preliminary data.</text>
</comment>
<accession>A0A0A6UII5</accession>
<evidence type="ECO:0000313" key="3">
    <source>
        <dbReference type="Proteomes" id="UP000054537"/>
    </source>
</evidence>